<feature type="signal peptide" evidence="1">
    <location>
        <begin position="1"/>
        <end position="26"/>
    </location>
</feature>
<dbReference type="OrthoDB" id="2497186at2759"/>
<evidence type="ECO:0000313" key="3">
    <source>
        <dbReference type="Proteomes" id="UP000324748"/>
    </source>
</evidence>
<name>A0A5B0PMH4_PUCGR</name>
<protein>
    <recommendedName>
        <fullName evidence="4">Secreted protein</fullName>
    </recommendedName>
</protein>
<keyword evidence="1" id="KW-0732">Signal</keyword>
<keyword evidence="3" id="KW-1185">Reference proteome</keyword>
<organism evidence="2 3">
    <name type="scientific">Puccinia graminis f. sp. tritici</name>
    <dbReference type="NCBI Taxonomy" id="56615"/>
    <lineage>
        <taxon>Eukaryota</taxon>
        <taxon>Fungi</taxon>
        <taxon>Dikarya</taxon>
        <taxon>Basidiomycota</taxon>
        <taxon>Pucciniomycotina</taxon>
        <taxon>Pucciniomycetes</taxon>
        <taxon>Pucciniales</taxon>
        <taxon>Pucciniaceae</taxon>
        <taxon>Puccinia</taxon>
    </lineage>
</organism>
<evidence type="ECO:0008006" key="4">
    <source>
        <dbReference type="Google" id="ProtNLM"/>
    </source>
</evidence>
<dbReference type="Proteomes" id="UP000324748">
    <property type="component" value="Unassembled WGS sequence"/>
</dbReference>
<sequence>MFKDSIFSSLLVGLWLLMSLSSSVTSATTQESKSSTRQVECGTSWSTIDTYKNPLYVSCGDEKGINTCDDTTCHMGGPKGNADSNPMNHELFFDQCAKIDHQGKELTKPIYRIFPRTYKVSERDNIMVAYGFAPSESSYAPSFFKCRYDQASGLNVRRVWCDSCFPKQAQQ</sequence>
<feature type="chain" id="PRO_5022869236" description="Secreted protein" evidence="1">
    <location>
        <begin position="27"/>
        <end position="171"/>
    </location>
</feature>
<dbReference type="EMBL" id="VSWC01000053">
    <property type="protein sequence ID" value="KAA1101932.1"/>
    <property type="molecule type" value="Genomic_DNA"/>
</dbReference>
<evidence type="ECO:0000313" key="2">
    <source>
        <dbReference type="EMBL" id="KAA1101932.1"/>
    </source>
</evidence>
<gene>
    <name evidence="2" type="ORF">PGT21_033710</name>
</gene>
<evidence type="ECO:0000256" key="1">
    <source>
        <dbReference type="SAM" id="SignalP"/>
    </source>
</evidence>
<proteinExistence type="predicted"/>
<comment type="caution">
    <text evidence="2">The sequence shown here is derived from an EMBL/GenBank/DDBJ whole genome shotgun (WGS) entry which is preliminary data.</text>
</comment>
<dbReference type="AlphaFoldDB" id="A0A5B0PMH4"/>
<accession>A0A5B0PMH4</accession>
<reference evidence="2 3" key="1">
    <citation type="submission" date="2019-05" db="EMBL/GenBank/DDBJ databases">
        <title>Emergence of the Ug99 lineage of the wheat stem rust pathogen through somatic hybridization.</title>
        <authorList>
            <person name="Li F."/>
            <person name="Upadhyaya N.M."/>
            <person name="Sperschneider J."/>
            <person name="Matny O."/>
            <person name="Nguyen-Phuc H."/>
            <person name="Mago R."/>
            <person name="Raley C."/>
            <person name="Miller M.E."/>
            <person name="Silverstein K.A.T."/>
            <person name="Henningsen E."/>
            <person name="Hirsch C.D."/>
            <person name="Visser B."/>
            <person name="Pretorius Z.A."/>
            <person name="Steffenson B.J."/>
            <person name="Schwessinger B."/>
            <person name="Dodds P.N."/>
            <person name="Figueroa M."/>
        </authorList>
    </citation>
    <scope>NUCLEOTIDE SEQUENCE [LARGE SCALE GENOMIC DNA]</scope>
    <source>
        <strain evidence="2">21-0</strain>
    </source>
</reference>